<keyword evidence="1" id="KW-0808">Transferase</keyword>
<reference evidence="2" key="1">
    <citation type="submission" date="2015-10" db="EMBL/GenBank/DDBJ databases">
        <authorList>
            <person name="Gilbert D.G."/>
        </authorList>
    </citation>
    <scope>NUCLEOTIDE SEQUENCE</scope>
</reference>
<dbReference type="AlphaFoldDB" id="A0A160V8F6"/>
<organism evidence="2">
    <name type="scientific">hydrothermal vent metagenome</name>
    <dbReference type="NCBI Taxonomy" id="652676"/>
    <lineage>
        <taxon>unclassified sequences</taxon>
        <taxon>metagenomes</taxon>
        <taxon>ecological metagenomes</taxon>
    </lineage>
</organism>
<evidence type="ECO:0000256" key="1">
    <source>
        <dbReference type="ARBA" id="ARBA00022679"/>
    </source>
</evidence>
<dbReference type="Gene3D" id="3.40.50.10540">
    <property type="entry name" value="Crotonobetainyl-coa:carnitine coa-transferase, domain 1"/>
    <property type="match status" value="1"/>
</dbReference>
<proteinExistence type="predicted"/>
<evidence type="ECO:0000313" key="2">
    <source>
        <dbReference type="EMBL" id="CUV02254.1"/>
    </source>
</evidence>
<dbReference type="InterPro" id="IPR050483">
    <property type="entry name" value="CoA-transferase_III_domain"/>
</dbReference>
<dbReference type="SUPFAM" id="SSF89796">
    <property type="entry name" value="CoA-transferase family III (CaiB/BaiF)"/>
    <property type="match status" value="1"/>
</dbReference>
<dbReference type="Pfam" id="PF02515">
    <property type="entry name" value="CoA_transf_3"/>
    <property type="match status" value="1"/>
</dbReference>
<name>A0A160V8F6_9ZZZZ</name>
<dbReference type="EMBL" id="FAXA01000209">
    <property type="protein sequence ID" value="CUV02254.1"/>
    <property type="molecule type" value="Genomic_DNA"/>
</dbReference>
<dbReference type="GO" id="GO:0008410">
    <property type="term" value="F:CoA-transferase activity"/>
    <property type="evidence" value="ECO:0007669"/>
    <property type="project" value="TreeGrafter"/>
</dbReference>
<gene>
    <name evidence="2" type="ORF">MGWOODY_Clf2079</name>
</gene>
<protein>
    <submittedName>
        <fullName evidence="2">CAIB/BAIF family protein</fullName>
    </submittedName>
</protein>
<dbReference type="InterPro" id="IPR044855">
    <property type="entry name" value="CoA-Trfase_III_dom3_sf"/>
</dbReference>
<dbReference type="Gene3D" id="3.30.1540.10">
    <property type="entry name" value="formyl-coa transferase, domain 3"/>
    <property type="match status" value="1"/>
</dbReference>
<dbReference type="InterPro" id="IPR023606">
    <property type="entry name" value="CoA-Trfase_III_dom_1_sf"/>
</dbReference>
<accession>A0A160V8F6</accession>
<sequence>MTFSLLQGLRVVELGESVSAPYCSKLLADMGAEVVKIERPGVGDQAREYGPFLNDQPHHERSGLFLYLNANKQGVTLDLETPTGREILGGLLAQSQVFVHNLHPTEMDRLGVDYESLRTHNDALVMASITPYGLTGPYRNYKAYDINLAAAGGICEGLGSPDREPLGFGTPEVGYFAAMAAASSIVIALLVGGGQHIDIAEVESMAGIYNGPEALMAVYQWRMTRRTGHHALDFPYPNCILRCKDGYIFVGSPEGRQWRTLLEVMGSPEWAKEDRFRNRTAMNNEHADEVDGYMEEWLTQHTKAELLALALKHHIPLAPVRDFGEVRNDESLADQFVATERPDTGPVSFAGPPYKLSNQDTFPPRPAPLLGQHNADIYCDVMGYSKEELVKLYQTGII</sequence>
<dbReference type="PANTHER" id="PTHR48207:SF3">
    <property type="entry name" value="SUCCINATE--HYDROXYMETHYLGLUTARATE COA-TRANSFERASE"/>
    <property type="match status" value="1"/>
</dbReference>
<dbReference type="InterPro" id="IPR003673">
    <property type="entry name" value="CoA-Trfase_fam_III"/>
</dbReference>
<dbReference type="PANTHER" id="PTHR48207">
    <property type="entry name" value="SUCCINATE--HYDROXYMETHYLGLUTARATE COA-TRANSFERASE"/>
    <property type="match status" value="1"/>
</dbReference>